<keyword evidence="7 9" id="KW-0811">Translocation</keyword>
<dbReference type="EMBL" id="AYZI01000001">
    <property type="protein sequence ID" value="KRM92573.1"/>
    <property type="molecule type" value="Genomic_DNA"/>
</dbReference>
<dbReference type="Pfam" id="PF00584">
    <property type="entry name" value="SecE"/>
    <property type="match status" value="1"/>
</dbReference>
<accession>A0A0R2CLR6</accession>
<reference evidence="10 11" key="1">
    <citation type="journal article" date="2015" name="Genome Announc.">
        <title>Expanding the biotechnology potential of lactobacilli through comparative genomics of 213 strains and associated genera.</title>
        <authorList>
            <person name="Sun Z."/>
            <person name="Harris H.M."/>
            <person name="McCann A."/>
            <person name="Guo C."/>
            <person name="Argimon S."/>
            <person name="Zhang W."/>
            <person name="Yang X."/>
            <person name="Jeffery I.B."/>
            <person name="Cooney J.C."/>
            <person name="Kagawa T.F."/>
            <person name="Liu W."/>
            <person name="Song Y."/>
            <person name="Salvetti E."/>
            <person name="Wrobel A."/>
            <person name="Rasinkangas P."/>
            <person name="Parkhill J."/>
            <person name="Rea M.C."/>
            <person name="O'Sullivan O."/>
            <person name="Ritari J."/>
            <person name="Douillard F.P."/>
            <person name="Paul Ross R."/>
            <person name="Yang R."/>
            <person name="Briner A.E."/>
            <person name="Felis G.E."/>
            <person name="de Vos W.M."/>
            <person name="Barrangou R."/>
            <person name="Klaenhammer T.R."/>
            <person name="Caufield P.W."/>
            <person name="Cui Y."/>
            <person name="Zhang H."/>
            <person name="O'Toole P.W."/>
        </authorList>
    </citation>
    <scope>NUCLEOTIDE SEQUENCE [LARGE SCALE GENOMIC DNA]</scope>
    <source>
        <strain evidence="10 11">DSM 22689</strain>
    </source>
</reference>
<evidence type="ECO:0000256" key="6">
    <source>
        <dbReference type="ARBA" id="ARBA00022989"/>
    </source>
</evidence>
<keyword evidence="3 9" id="KW-1003">Cell membrane</keyword>
<comment type="caution">
    <text evidence="10">The sequence shown here is derived from an EMBL/GenBank/DDBJ whole genome shotgun (WGS) entry which is preliminary data.</text>
</comment>
<dbReference type="PANTHER" id="PTHR33910">
    <property type="entry name" value="PROTEIN TRANSLOCASE SUBUNIT SECE"/>
    <property type="match status" value="1"/>
</dbReference>
<gene>
    <name evidence="9" type="primary">secE</name>
    <name evidence="10" type="ORF">FC87_GL000185</name>
</gene>
<dbReference type="RefSeq" id="WP_009167413.1">
    <property type="nucleotide sequence ID" value="NZ_AYZI01000001.1"/>
</dbReference>
<comment type="subcellular location">
    <subcellularLocation>
        <location evidence="9">Cell membrane</location>
        <topology evidence="9">Single-pass membrane protein</topology>
    </subcellularLocation>
    <subcellularLocation>
        <location evidence="1">Membrane</location>
    </subcellularLocation>
</comment>
<evidence type="ECO:0000256" key="5">
    <source>
        <dbReference type="ARBA" id="ARBA00022927"/>
    </source>
</evidence>
<name>A0A0R2CLR6_9LACO</name>
<keyword evidence="6 9" id="KW-1133">Transmembrane helix</keyword>
<comment type="subunit">
    <text evidence="9">Component of the Sec protein translocase complex. Heterotrimer consisting of SecY, SecE and SecG subunits. The heterotrimers can form oligomers, although 1 heterotrimer is thought to be able to translocate proteins. Interacts with the ribosome. Interacts with SecDF, and other proteins may be involved. Interacts with SecA.</text>
</comment>
<dbReference type="PANTHER" id="PTHR33910:SF1">
    <property type="entry name" value="PROTEIN TRANSLOCASE SUBUNIT SECE"/>
    <property type="match status" value="1"/>
</dbReference>
<evidence type="ECO:0000256" key="8">
    <source>
        <dbReference type="ARBA" id="ARBA00023136"/>
    </source>
</evidence>
<evidence type="ECO:0000313" key="11">
    <source>
        <dbReference type="Proteomes" id="UP000051586"/>
    </source>
</evidence>
<comment type="similarity">
    <text evidence="9">Belongs to the SecE/SEC61-gamma family.</text>
</comment>
<dbReference type="GO" id="GO:0006605">
    <property type="term" value="P:protein targeting"/>
    <property type="evidence" value="ECO:0007669"/>
    <property type="project" value="UniProtKB-UniRule"/>
</dbReference>
<keyword evidence="2 9" id="KW-0813">Transport</keyword>
<dbReference type="GO" id="GO:0065002">
    <property type="term" value="P:intracellular protein transmembrane transport"/>
    <property type="evidence" value="ECO:0007669"/>
    <property type="project" value="UniProtKB-UniRule"/>
</dbReference>
<evidence type="ECO:0000256" key="4">
    <source>
        <dbReference type="ARBA" id="ARBA00022692"/>
    </source>
</evidence>
<dbReference type="GO" id="GO:0008320">
    <property type="term" value="F:protein transmembrane transporter activity"/>
    <property type="evidence" value="ECO:0007669"/>
    <property type="project" value="UniProtKB-UniRule"/>
</dbReference>
<dbReference type="PATRIC" id="fig|1423745.4.peg.192"/>
<sequence>MKRLFNFIKSVGREMKLVTWPNVRQTRNDTLTVIGTTIFFTIFLGVIDWVIQQVLL</sequence>
<comment type="function">
    <text evidence="9">Essential subunit of the Sec protein translocation channel SecYEG. Clamps together the 2 halves of SecY. May contact the channel plug during translocation.</text>
</comment>
<keyword evidence="8 9" id="KW-0472">Membrane</keyword>
<dbReference type="GO" id="GO:0009306">
    <property type="term" value="P:protein secretion"/>
    <property type="evidence" value="ECO:0007669"/>
    <property type="project" value="UniProtKB-UniRule"/>
</dbReference>
<dbReference type="InterPro" id="IPR005807">
    <property type="entry name" value="SecE_bac"/>
</dbReference>
<dbReference type="Gene3D" id="1.20.5.1030">
    <property type="entry name" value="Preprotein translocase secy subunit"/>
    <property type="match status" value="1"/>
</dbReference>
<dbReference type="Proteomes" id="UP000051586">
    <property type="component" value="Unassembled WGS sequence"/>
</dbReference>
<dbReference type="STRING" id="1423745.GCA_001311215_00400"/>
<dbReference type="AlphaFoldDB" id="A0A0R2CLR6"/>
<dbReference type="InterPro" id="IPR001901">
    <property type="entry name" value="Translocase_SecE/Sec61-g"/>
</dbReference>
<dbReference type="InterPro" id="IPR038379">
    <property type="entry name" value="SecE_sf"/>
</dbReference>
<evidence type="ECO:0000256" key="7">
    <source>
        <dbReference type="ARBA" id="ARBA00023010"/>
    </source>
</evidence>
<evidence type="ECO:0000256" key="9">
    <source>
        <dbReference type="HAMAP-Rule" id="MF_00422"/>
    </source>
</evidence>
<dbReference type="GO" id="GO:0005886">
    <property type="term" value="C:plasma membrane"/>
    <property type="evidence" value="ECO:0007669"/>
    <property type="project" value="UniProtKB-SubCell"/>
</dbReference>
<dbReference type="HAMAP" id="MF_00422">
    <property type="entry name" value="SecE"/>
    <property type="match status" value="1"/>
</dbReference>
<evidence type="ECO:0000313" key="10">
    <source>
        <dbReference type="EMBL" id="KRM92573.1"/>
    </source>
</evidence>
<evidence type="ECO:0000256" key="2">
    <source>
        <dbReference type="ARBA" id="ARBA00022448"/>
    </source>
</evidence>
<keyword evidence="4 9" id="KW-0812">Transmembrane</keyword>
<evidence type="ECO:0000256" key="3">
    <source>
        <dbReference type="ARBA" id="ARBA00022475"/>
    </source>
</evidence>
<keyword evidence="5 9" id="KW-0653">Protein transport</keyword>
<evidence type="ECO:0000256" key="1">
    <source>
        <dbReference type="ARBA" id="ARBA00004370"/>
    </source>
</evidence>
<organism evidence="10 11">
    <name type="scientific">Fructilactobacillus florum DSM 22689 = JCM 16035</name>
    <dbReference type="NCBI Taxonomy" id="1423745"/>
    <lineage>
        <taxon>Bacteria</taxon>
        <taxon>Bacillati</taxon>
        <taxon>Bacillota</taxon>
        <taxon>Bacilli</taxon>
        <taxon>Lactobacillales</taxon>
        <taxon>Lactobacillaceae</taxon>
        <taxon>Fructilactobacillus</taxon>
    </lineage>
</organism>
<dbReference type="NCBIfam" id="TIGR00964">
    <property type="entry name" value="secE_bact"/>
    <property type="match status" value="1"/>
</dbReference>
<proteinExistence type="inferred from homology"/>
<feature type="transmembrane region" description="Helical" evidence="9">
    <location>
        <begin position="31"/>
        <end position="51"/>
    </location>
</feature>
<protein>
    <recommendedName>
        <fullName evidence="9">Protein translocase subunit SecE</fullName>
    </recommendedName>
</protein>
<dbReference type="GO" id="GO:0043952">
    <property type="term" value="P:protein transport by the Sec complex"/>
    <property type="evidence" value="ECO:0007669"/>
    <property type="project" value="UniProtKB-UniRule"/>
</dbReference>